<evidence type="ECO:0000313" key="2">
    <source>
        <dbReference type="EMBL" id="MEG3438165.1"/>
    </source>
</evidence>
<feature type="region of interest" description="Disordered" evidence="1">
    <location>
        <begin position="506"/>
        <end position="526"/>
    </location>
</feature>
<proteinExistence type="predicted"/>
<dbReference type="AlphaFoldDB" id="A0AAW9QK51"/>
<gene>
    <name evidence="2" type="ORF">V0288_13635</name>
</gene>
<evidence type="ECO:0000256" key="1">
    <source>
        <dbReference type="SAM" id="MobiDB-lite"/>
    </source>
</evidence>
<evidence type="ECO:0000313" key="3">
    <source>
        <dbReference type="Proteomes" id="UP001328733"/>
    </source>
</evidence>
<dbReference type="EMBL" id="JBAFSM010000024">
    <property type="protein sequence ID" value="MEG3438165.1"/>
    <property type="molecule type" value="Genomic_DNA"/>
</dbReference>
<comment type="caution">
    <text evidence="2">The sequence shown here is derived from an EMBL/GenBank/DDBJ whole genome shotgun (WGS) entry which is preliminary data.</text>
</comment>
<keyword evidence="3" id="KW-1185">Reference proteome</keyword>
<dbReference type="InterPro" id="IPR027417">
    <property type="entry name" value="P-loop_NTPase"/>
</dbReference>
<dbReference type="Gene3D" id="3.40.50.300">
    <property type="entry name" value="P-loop containing nucleotide triphosphate hydrolases"/>
    <property type="match status" value="1"/>
</dbReference>
<sequence length="526" mass="62032">MMRLLRVRVPDFRALKNLDIAFERKFVPNIFSIDGQSTSAKSTLLQIIFILLHCSGDPGKAKFFQRLLEHFDFDSEQKTVAIFEIWDGTKIVTLEFFVRKYNSFQRSIDLARLNKKQSEALQSYQWLTIEEKEELDKKVQLLNADLKALNSIEARARAIAGIPDQTERQKWIEREIEVCQRLHSRQKQWIGFSDRASSFMTHPEDFHQAVIDLAKRIQEILFDLSVRKDRYDYLLKAIAEQLRPKNQYLITDYLQHQEKCLLLCSATSIEFDRIEGFLRELSDRVYFASPSTNFFLFINQPTRDSGSDLGRNLALDYEEKLKEIKEKMPSFFTYDFFTLDVLNNYAPYTGYLPDREETAVETTQKKFWRLMEEVEKMFGYRKKMVEKRLPEATSQREGSGNDRGYDPSNLTYSEFKRLNIYLWLKYRKIENSIVLMDDIEGGFPTDWQGQLIGDLQAWEPTNQYILTTRSPEIRRALPAAHHKTIEFKGYFKGRLKSMEKIPIEETDKKSTDKKLTDKKSIDRKKI</sequence>
<protein>
    <submittedName>
        <fullName evidence="2">Uncharacterized protein</fullName>
    </submittedName>
</protein>
<name>A0AAW9QK51_9CHRO</name>
<feature type="compositionally biased region" description="Basic and acidic residues" evidence="1">
    <location>
        <begin position="506"/>
        <end position="520"/>
    </location>
</feature>
<reference evidence="2 3" key="1">
    <citation type="submission" date="2024-01" db="EMBL/GenBank/DDBJ databases">
        <title>Genomic insights into the taxonomy and metabolism of the cyanobacterium Pannus brasiliensis CCIBt3594.</title>
        <authorList>
            <person name="Machado M."/>
            <person name="Botero N.B."/>
            <person name="Andreote A.P.D."/>
            <person name="Feitosa A.M.T."/>
            <person name="Popin R."/>
            <person name="Sivonen K."/>
            <person name="Fiore M.F."/>
        </authorList>
    </citation>
    <scope>NUCLEOTIDE SEQUENCE [LARGE SCALE GENOMIC DNA]</scope>
    <source>
        <strain evidence="2 3">CCIBt3594</strain>
    </source>
</reference>
<accession>A0AAW9QK51</accession>
<organism evidence="2 3">
    <name type="scientific">Pannus brasiliensis CCIBt3594</name>
    <dbReference type="NCBI Taxonomy" id="1427578"/>
    <lineage>
        <taxon>Bacteria</taxon>
        <taxon>Bacillati</taxon>
        <taxon>Cyanobacteriota</taxon>
        <taxon>Cyanophyceae</taxon>
        <taxon>Oscillatoriophycideae</taxon>
        <taxon>Chroococcales</taxon>
        <taxon>Microcystaceae</taxon>
        <taxon>Pannus</taxon>
    </lineage>
</organism>
<dbReference type="SUPFAM" id="SSF52540">
    <property type="entry name" value="P-loop containing nucleoside triphosphate hydrolases"/>
    <property type="match status" value="1"/>
</dbReference>
<dbReference type="RefSeq" id="WP_332865647.1">
    <property type="nucleotide sequence ID" value="NZ_JBAFSM010000024.1"/>
</dbReference>
<dbReference type="Proteomes" id="UP001328733">
    <property type="component" value="Unassembled WGS sequence"/>
</dbReference>